<dbReference type="EMBL" id="AMQM01002589">
    <property type="status" value="NOT_ANNOTATED_CDS"/>
    <property type="molecule type" value="Genomic_DNA"/>
</dbReference>
<reference evidence="6 8" key="2">
    <citation type="journal article" date="2013" name="Nature">
        <title>Insights into bilaterian evolution from three spiralian genomes.</title>
        <authorList>
            <person name="Simakov O."/>
            <person name="Marletaz F."/>
            <person name="Cho S.J."/>
            <person name="Edsinger-Gonzales E."/>
            <person name="Havlak P."/>
            <person name="Hellsten U."/>
            <person name="Kuo D.H."/>
            <person name="Larsson T."/>
            <person name="Lv J."/>
            <person name="Arendt D."/>
            <person name="Savage R."/>
            <person name="Osoegawa K."/>
            <person name="de Jong P."/>
            <person name="Grimwood J."/>
            <person name="Chapman J.A."/>
            <person name="Shapiro H."/>
            <person name="Aerts A."/>
            <person name="Otillar R.P."/>
            <person name="Terry A.Y."/>
            <person name="Boore J.L."/>
            <person name="Grigoriev I.V."/>
            <person name="Lindberg D.R."/>
            <person name="Seaver E.C."/>
            <person name="Weisblat D.A."/>
            <person name="Putnam N.H."/>
            <person name="Rokhsar D.S."/>
        </authorList>
    </citation>
    <scope>NUCLEOTIDE SEQUENCE</scope>
</reference>
<reference evidence="8" key="1">
    <citation type="submission" date="2012-12" db="EMBL/GenBank/DDBJ databases">
        <authorList>
            <person name="Hellsten U."/>
            <person name="Grimwood J."/>
            <person name="Chapman J.A."/>
            <person name="Shapiro H."/>
            <person name="Aerts A."/>
            <person name="Otillar R.P."/>
            <person name="Terry A.Y."/>
            <person name="Boore J.L."/>
            <person name="Simakov O."/>
            <person name="Marletaz F."/>
            <person name="Cho S.-J."/>
            <person name="Edsinger-Gonzales E."/>
            <person name="Havlak P."/>
            <person name="Kuo D.-H."/>
            <person name="Larsson T."/>
            <person name="Lv J."/>
            <person name="Arendt D."/>
            <person name="Savage R."/>
            <person name="Osoegawa K."/>
            <person name="de Jong P."/>
            <person name="Lindberg D.R."/>
            <person name="Seaver E.C."/>
            <person name="Weisblat D.A."/>
            <person name="Putnam N.H."/>
            <person name="Grigoriev I.V."/>
            <person name="Rokhsar D.S."/>
        </authorList>
    </citation>
    <scope>NUCLEOTIDE SEQUENCE</scope>
</reference>
<evidence type="ECO:0000313" key="7">
    <source>
        <dbReference type="EnsemblMetazoa" id="HelroP142940"/>
    </source>
</evidence>
<dbReference type="SUPFAM" id="SSF48726">
    <property type="entry name" value="Immunoglobulin"/>
    <property type="match status" value="2"/>
</dbReference>
<dbReference type="KEGG" id="hro:HELRODRAFT_142940"/>
<dbReference type="OMA" id="TPRITYE"/>
<dbReference type="eggNOG" id="KOG4475">
    <property type="taxonomic scope" value="Eukaryota"/>
</dbReference>
<keyword evidence="1" id="KW-0732">Signal</keyword>
<evidence type="ECO:0000259" key="5">
    <source>
        <dbReference type="PROSITE" id="PS50835"/>
    </source>
</evidence>
<evidence type="ECO:0000256" key="2">
    <source>
        <dbReference type="ARBA" id="ARBA00022737"/>
    </source>
</evidence>
<feature type="domain" description="Ig-like" evidence="5">
    <location>
        <begin position="81"/>
        <end position="167"/>
    </location>
</feature>
<dbReference type="FunFam" id="2.60.40.10:FF:000031">
    <property type="entry name" value="Myosin-binding protein C, slow type"/>
    <property type="match status" value="1"/>
</dbReference>
<dbReference type="Gene3D" id="2.60.40.10">
    <property type="entry name" value="Immunoglobulins"/>
    <property type="match status" value="2"/>
</dbReference>
<dbReference type="HOGENOM" id="CLU_1598636_0_0_1"/>
<dbReference type="SMART" id="SM00409">
    <property type="entry name" value="IG"/>
    <property type="match status" value="2"/>
</dbReference>
<dbReference type="EMBL" id="KB095812">
    <property type="protein sequence ID" value="ESO11830.1"/>
    <property type="molecule type" value="Genomic_DNA"/>
</dbReference>
<name>T1EJ82_HELRO</name>
<protein>
    <recommendedName>
        <fullName evidence="5">Ig-like domain-containing protein</fullName>
    </recommendedName>
</protein>
<accession>T1EJ82</accession>
<dbReference type="AlphaFoldDB" id="T1EJ82"/>
<keyword evidence="2" id="KW-0677">Repeat</keyword>
<organism evidence="7 8">
    <name type="scientific">Helobdella robusta</name>
    <name type="common">Californian leech</name>
    <dbReference type="NCBI Taxonomy" id="6412"/>
    <lineage>
        <taxon>Eukaryota</taxon>
        <taxon>Metazoa</taxon>
        <taxon>Spiralia</taxon>
        <taxon>Lophotrochozoa</taxon>
        <taxon>Annelida</taxon>
        <taxon>Clitellata</taxon>
        <taxon>Hirudinea</taxon>
        <taxon>Rhynchobdellida</taxon>
        <taxon>Glossiphoniidae</taxon>
        <taxon>Helobdella</taxon>
    </lineage>
</organism>
<gene>
    <name evidence="7" type="primary">20196632</name>
    <name evidence="6" type="ORF">HELRODRAFT_142940</name>
</gene>
<dbReference type="EnsemblMetazoa" id="HelroT142940">
    <property type="protein sequence ID" value="HelroP142940"/>
    <property type="gene ID" value="HelroG142940"/>
</dbReference>
<dbReference type="Proteomes" id="UP000015101">
    <property type="component" value="Unassembled WGS sequence"/>
</dbReference>
<dbReference type="CDD" id="cd00096">
    <property type="entry name" value="Ig"/>
    <property type="match status" value="1"/>
</dbReference>
<dbReference type="InterPro" id="IPR007110">
    <property type="entry name" value="Ig-like_dom"/>
</dbReference>
<dbReference type="InterPro" id="IPR003598">
    <property type="entry name" value="Ig_sub2"/>
</dbReference>
<evidence type="ECO:0000256" key="1">
    <source>
        <dbReference type="ARBA" id="ARBA00022729"/>
    </source>
</evidence>
<dbReference type="GO" id="GO:0030017">
    <property type="term" value="C:sarcomere"/>
    <property type="evidence" value="ECO:0007669"/>
    <property type="project" value="UniProtKB-ARBA"/>
</dbReference>
<evidence type="ECO:0000256" key="4">
    <source>
        <dbReference type="ARBA" id="ARBA00023319"/>
    </source>
</evidence>
<dbReference type="Pfam" id="PF07679">
    <property type="entry name" value="I-set"/>
    <property type="match status" value="2"/>
</dbReference>
<proteinExistence type="predicted"/>
<dbReference type="CTD" id="20196632"/>
<reference evidence="7" key="3">
    <citation type="submission" date="2015-06" db="UniProtKB">
        <authorList>
            <consortium name="EnsemblMetazoa"/>
        </authorList>
    </citation>
    <scope>IDENTIFICATION</scope>
</reference>
<dbReference type="InParanoid" id="T1EJ82"/>
<dbReference type="PANTHER" id="PTHR45080:SF8">
    <property type="entry name" value="IG-LIKE DOMAIN-CONTAINING PROTEIN"/>
    <property type="match status" value="1"/>
</dbReference>
<dbReference type="PROSITE" id="PS50835">
    <property type="entry name" value="IG_LIKE"/>
    <property type="match status" value="2"/>
</dbReference>
<dbReference type="PANTHER" id="PTHR45080">
    <property type="entry name" value="CONTACTIN 5"/>
    <property type="match status" value="1"/>
</dbReference>
<evidence type="ECO:0000313" key="8">
    <source>
        <dbReference type="Proteomes" id="UP000015101"/>
    </source>
</evidence>
<dbReference type="RefSeq" id="XP_009010318.1">
    <property type="nucleotide sequence ID" value="XM_009012070.1"/>
</dbReference>
<feature type="domain" description="Ig-like" evidence="5">
    <location>
        <begin position="1"/>
        <end position="77"/>
    </location>
</feature>
<dbReference type="SMART" id="SM00408">
    <property type="entry name" value="IGc2"/>
    <property type="match status" value="2"/>
</dbReference>
<dbReference type="STRING" id="6412.T1EJ82"/>
<evidence type="ECO:0000313" key="6">
    <source>
        <dbReference type="EMBL" id="ESO11830.1"/>
    </source>
</evidence>
<sequence length="167" mass="18647">GDTQNFECKVIGYPIPTIKWYKDDMEIANDSRYEVDFDVNRGVVTLSIKNLTLADEGLYQCRAENSEGLASTMTYLAVKTPRITYENSFNKVQSVRIGGTLSLEVNISGCPKSTVSWFCGVKKLLTNSRIAMENAGNWNYLKVRCLQEEDAGLYKVHAENIAGQDTA</sequence>
<dbReference type="OrthoDB" id="5969272at2759"/>
<dbReference type="InterPro" id="IPR013098">
    <property type="entry name" value="Ig_I-set"/>
</dbReference>
<dbReference type="InterPro" id="IPR003599">
    <property type="entry name" value="Ig_sub"/>
</dbReference>
<keyword evidence="4" id="KW-0393">Immunoglobulin domain</keyword>
<dbReference type="InterPro" id="IPR013783">
    <property type="entry name" value="Ig-like_fold"/>
</dbReference>
<dbReference type="InterPro" id="IPR036179">
    <property type="entry name" value="Ig-like_dom_sf"/>
</dbReference>
<dbReference type="InterPro" id="IPR050958">
    <property type="entry name" value="Cell_Adh-Cytoskel_Orgn"/>
</dbReference>
<dbReference type="GeneID" id="20196632"/>
<keyword evidence="8" id="KW-1185">Reference proteome</keyword>
<keyword evidence="3" id="KW-1015">Disulfide bond</keyword>
<dbReference type="FunFam" id="2.60.40.10:FF:000107">
    <property type="entry name" value="Myosin, light chain kinase a"/>
    <property type="match status" value="1"/>
</dbReference>
<evidence type="ECO:0000256" key="3">
    <source>
        <dbReference type="ARBA" id="ARBA00023157"/>
    </source>
</evidence>